<dbReference type="RefSeq" id="WP_090734952.1">
    <property type="nucleotide sequence ID" value="NZ_FOHO01000007.1"/>
</dbReference>
<name>A0A1I0FZB1_9RHOB</name>
<protein>
    <submittedName>
        <fullName evidence="1">Uncharacterized protein</fullName>
    </submittedName>
</protein>
<evidence type="ECO:0000313" key="1">
    <source>
        <dbReference type="EMBL" id="SET62928.1"/>
    </source>
</evidence>
<dbReference type="STRING" id="364199.SAMN04489858_10795"/>
<evidence type="ECO:0000313" key="2">
    <source>
        <dbReference type="Proteomes" id="UP000199180"/>
    </source>
</evidence>
<proteinExistence type="predicted"/>
<keyword evidence="2" id="KW-1185">Reference proteome</keyword>
<sequence length="310" mass="33951">MLSEYAVEPAAIGSDWRTFKDLIDRFGADKGRLISRLPAKWERKVIQAAREAGVPDVRMTDIVERLRDSKHKVVDFNRTYDHDADWLGNALREHANRPFKAIICDAGRTACAEAMQPDDCSDGHPLFGAVTSCDVIRTADEIAGALYTITAVSKEVDIVDPFFDLRPTEGNYLAPLVCLLARLAGGFGSSKAIRIHFRDHNSRPPPALLARDGAAQVKGLLPPGYCLELYAWSQIRGGEDFHDRFVLTDLGGIMIGAGLSADGPTESAAFTLLNFEHSQGIRRRFADGSTAYARAGSAVRIRDDGSTELF</sequence>
<reference evidence="1 2" key="1">
    <citation type="submission" date="2016-10" db="EMBL/GenBank/DDBJ databases">
        <authorList>
            <person name="de Groot N.N."/>
        </authorList>
    </citation>
    <scope>NUCLEOTIDE SEQUENCE [LARGE SCALE GENOMIC DNA]</scope>
    <source>
        <strain evidence="1 2">DSM 17862</strain>
    </source>
</reference>
<dbReference type="EMBL" id="FOHO01000007">
    <property type="protein sequence ID" value="SET62928.1"/>
    <property type="molecule type" value="Genomic_DNA"/>
</dbReference>
<gene>
    <name evidence="1" type="ORF">SAMN04489858_10795</name>
</gene>
<dbReference type="AlphaFoldDB" id="A0A1I0FZB1"/>
<organism evidence="1 2">
    <name type="scientific">Paracoccus homiensis</name>
    <dbReference type="NCBI Taxonomy" id="364199"/>
    <lineage>
        <taxon>Bacteria</taxon>
        <taxon>Pseudomonadati</taxon>
        <taxon>Pseudomonadota</taxon>
        <taxon>Alphaproteobacteria</taxon>
        <taxon>Rhodobacterales</taxon>
        <taxon>Paracoccaceae</taxon>
        <taxon>Paracoccus</taxon>
    </lineage>
</organism>
<dbReference type="Proteomes" id="UP000199180">
    <property type="component" value="Unassembled WGS sequence"/>
</dbReference>
<accession>A0A1I0FZB1</accession>
<dbReference type="OrthoDB" id="9182171at2"/>